<keyword evidence="5 7" id="KW-0472">Membrane</keyword>
<keyword evidence="3 7" id="KW-0812">Transmembrane</keyword>
<evidence type="ECO:0000256" key="4">
    <source>
        <dbReference type="ARBA" id="ARBA00022989"/>
    </source>
</evidence>
<dbReference type="EMBL" id="CP109011">
    <property type="protein sequence ID" value="WUT45982.1"/>
    <property type="molecule type" value="Genomic_DNA"/>
</dbReference>
<feature type="domain" description="Major facilitator superfamily (MFS) profile" evidence="8">
    <location>
        <begin position="3"/>
        <end position="380"/>
    </location>
</feature>
<dbReference type="Pfam" id="PF07690">
    <property type="entry name" value="MFS_1"/>
    <property type="match status" value="1"/>
</dbReference>
<evidence type="ECO:0000256" key="5">
    <source>
        <dbReference type="ARBA" id="ARBA00023136"/>
    </source>
</evidence>
<keyword evidence="4 7" id="KW-1133">Transmembrane helix</keyword>
<feature type="transmembrane region" description="Helical" evidence="7">
    <location>
        <begin position="325"/>
        <end position="350"/>
    </location>
</feature>
<keyword evidence="2" id="KW-1003">Cell membrane</keyword>
<feature type="transmembrane region" description="Helical" evidence="7">
    <location>
        <begin position="237"/>
        <end position="255"/>
    </location>
</feature>
<dbReference type="PANTHER" id="PTHR43124:SF10">
    <property type="entry name" value="PURINE EFFLUX PUMP PBUE"/>
    <property type="match status" value="1"/>
</dbReference>
<dbReference type="Proteomes" id="UP001432168">
    <property type="component" value="Chromosome"/>
</dbReference>
<proteinExistence type="predicted"/>
<keyword evidence="10" id="KW-1185">Reference proteome</keyword>
<dbReference type="PROSITE" id="PS50850">
    <property type="entry name" value="MFS"/>
    <property type="match status" value="1"/>
</dbReference>
<accession>A0ABZ1X2V9</accession>
<evidence type="ECO:0000256" key="6">
    <source>
        <dbReference type="SAM" id="MobiDB-lite"/>
    </source>
</evidence>
<dbReference type="GeneID" id="95698355"/>
<dbReference type="PANTHER" id="PTHR43124">
    <property type="entry name" value="PURINE EFFLUX PUMP PBUE"/>
    <property type="match status" value="1"/>
</dbReference>
<sequence>MKRIAPLALGMFAIGLDAFVLSGLLPGMADSFDVSLAAVAQVVTGFTFAFALSAPLLAVATAKIGRKKLALYALGIFALANAASALAPSLWVLVLVRVLAGAIGGVYSPAAVGTAVQLVPPAQTGRALGTIMSGLSVSTILGVPVGVLVGTQVGWRAALWVVVGVILLAMAAIAALVPSVGAAPTPGLKERFAVLADGRVLVRMFVIFLYGVAQMGLVYTFLPAILHDSAGVSTKSLPVYLLIAGVTSFIGNALAGARLDKGTSPKAMLGFALAAVAVVIAVFPYGAFNAVAAGVVILFYGFAVAHVQLPLQYQLMRIVPEHTSIVVSLLNSALYLGTAAGAALGGAVLAAASTTALTWTGAAVVALALVIAVAVKQDPAPQPAPGTAPAPDTQQRGPAGAAVDAAS</sequence>
<evidence type="ECO:0000313" key="9">
    <source>
        <dbReference type="EMBL" id="WUT45982.1"/>
    </source>
</evidence>
<dbReference type="InterPro" id="IPR036259">
    <property type="entry name" value="MFS_trans_sf"/>
</dbReference>
<comment type="subcellular location">
    <subcellularLocation>
        <location evidence="1">Cell membrane</location>
        <topology evidence="1">Multi-pass membrane protein</topology>
    </subcellularLocation>
</comment>
<evidence type="ECO:0000256" key="1">
    <source>
        <dbReference type="ARBA" id="ARBA00004651"/>
    </source>
</evidence>
<evidence type="ECO:0000256" key="7">
    <source>
        <dbReference type="SAM" id="Phobius"/>
    </source>
</evidence>
<feature type="transmembrane region" description="Helical" evidence="7">
    <location>
        <begin position="356"/>
        <end position="375"/>
    </location>
</feature>
<evidence type="ECO:0000313" key="10">
    <source>
        <dbReference type="Proteomes" id="UP001432168"/>
    </source>
</evidence>
<protein>
    <submittedName>
        <fullName evidence="9">MFS transporter</fullName>
    </submittedName>
</protein>
<name>A0ABZ1X2V9_9ACTN</name>
<dbReference type="RefSeq" id="WP_329266927.1">
    <property type="nucleotide sequence ID" value="NZ_CP107755.1"/>
</dbReference>
<feature type="transmembrane region" description="Helical" evidence="7">
    <location>
        <begin position="98"/>
        <end position="119"/>
    </location>
</feature>
<evidence type="ECO:0000259" key="8">
    <source>
        <dbReference type="PROSITE" id="PS50850"/>
    </source>
</evidence>
<feature type="transmembrane region" description="Helical" evidence="7">
    <location>
        <begin position="34"/>
        <end position="57"/>
    </location>
</feature>
<organism evidence="9 10">
    <name type="scientific">Streptomyces pseudovenezuelae</name>
    <dbReference type="NCBI Taxonomy" id="67350"/>
    <lineage>
        <taxon>Bacteria</taxon>
        <taxon>Bacillati</taxon>
        <taxon>Actinomycetota</taxon>
        <taxon>Actinomycetes</taxon>
        <taxon>Kitasatosporales</taxon>
        <taxon>Streptomycetaceae</taxon>
        <taxon>Streptomyces</taxon>
        <taxon>Streptomyces aurantiacus group</taxon>
    </lineage>
</organism>
<feature type="transmembrane region" description="Helical" evidence="7">
    <location>
        <begin position="291"/>
        <end position="313"/>
    </location>
</feature>
<dbReference type="CDD" id="cd17324">
    <property type="entry name" value="MFS_NepI_like"/>
    <property type="match status" value="1"/>
</dbReference>
<dbReference type="InterPro" id="IPR020846">
    <property type="entry name" value="MFS_dom"/>
</dbReference>
<dbReference type="Gene3D" id="1.20.1250.20">
    <property type="entry name" value="MFS general substrate transporter like domains"/>
    <property type="match status" value="1"/>
</dbReference>
<dbReference type="SUPFAM" id="SSF103473">
    <property type="entry name" value="MFS general substrate transporter"/>
    <property type="match status" value="1"/>
</dbReference>
<evidence type="ECO:0000256" key="3">
    <source>
        <dbReference type="ARBA" id="ARBA00022692"/>
    </source>
</evidence>
<gene>
    <name evidence="9" type="ORF">OG929_28415</name>
</gene>
<dbReference type="InterPro" id="IPR050189">
    <property type="entry name" value="MFS_Efflux_Transporters"/>
</dbReference>
<feature type="region of interest" description="Disordered" evidence="6">
    <location>
        <begin position="379"/>
        <end position="407"/>
    </location>
</feature>
<feature type="transmembrane region" description="Helical" evidence="7">
    <location>
        <begin position="200"/>
        <end position="225"/>
    </location>
</feature>
<feature type="transmembrane region" description="Helical" evidence="7">
    <location>
        <begin position="131"/>
        <end position="151"/>
    </location>
</feature>
<dbReference type="InterPro" id="IPR011701">
    <property type="entry name" value="MFS"/>
</dbReference>
<feature type="transmembrane region" description="Helical" evidence="7">
    <location>
        <begin position="157"/>
        <end position="180"/>
    </location>
</feature>
<reference evidence="9" key="1">
    <citation type="submission" date="2022-10" db="EMBL/GenBank/DDBJ databases">
        <title>The complete genomes of actinobacterial strains from the NBC collection.</title>
        <authorList>
            <person name="Joergensen T.S."/>
            <person name="Alvarez Arevalo M."/>
            <person name="Sterndorff E.B."/>
            <person name="Faurdal D."/>
            <person name="Vuksanovic O."/>
            <person name="Mourched A.-S."/>
            <person name="Charusanti P."/>
            <person name="Shaw S."/>
            <person name="Blin K."/>
            <person name="Weber T."/>
        </authorList>
    </citation>
    <scope>NUCLEOTIDE SEQUENCE</scope>
    <source>
        <strain evidence="9">NBC_00686</strain>
    </source>
</reference>
<feature type="transmembrane region" description="Helical" evidence="7">
    <location>
        <begin position="267"/>
        <end position="285"/>
    </location>
</feature>
<feature type="transmembrane region" description="Helical" evidence="7">
    <location>
        <begin position="69"/>
        <end position="92"/>
    </location>
</feature>
<evidence type="ECO:0000256" key="2">
    <source>
        <dbReference type="ARBA" id="ARBA00022475"/>
    </source>
</evidence>